<accession>A0A1R2BVN8</accession>
<name>A0A1R2BVN8_9CILI</name>
<dbReference type="Proteomes" id="UP000187209">
    <property type="component" value="Unassembled WGS sequence"/>
</dbReference>
<feature type="region of interest" description="Disordered" evidence="2">
    <location>
        <begin position="528"/>
        <end position="548"/>
    </location>
</feature>
<keyword evidence="4" id="KW-1185">Reference proteome</keyword>
<gene>
    <name evidence="3" type="ORF">SteCoe_18809</name>
</gene>
<protein>
    <submittedName>
        <fullName evidence="3">Uncharacterized protein</fullName>
    </submittedName>
</protein>
<proteinExistence type="predicted"/>
<organism evidence="3 4">
    <name type="scientific">Stentor coeruleus</name>
    <dbReference type="NCBI Taxonomy" id="5963"/>
    <lineage>
        <taxon>Eukaryota</taxon>
        <taxon>Sar</taxon>
        <taxon>Alveolata</taxon>
        <taxon>Ciliophora</taxon>
        <taxon>Postciliodesmatophora</taxon>
        <taxon>Heterotrichea</taxon>
        <taxon>Heterotrichida</taxon>
        <taxon>Stentoridae</taxon>
        <taxon>Stentor</taxon>
    </lineage>
</organism>
<sequence>MKKDKKLIRFRRLSVSPKSNLPPLAPNSYTHNDTTCIHPYAAYPIIEDQEKSTCQKFFTRQPPRTAQSLNTENTTILSLPTSYDFYTPTKTFDYSDITERVESYELRIKKIFSIETLEDNLALWEKCLEDIMPEVKKYDSDLRRGLMQICIHLLENSKDILKCSASKRSADESTIETLKKTITTLEIESKKLQSNIESLKNNKKLEMDQIEKDLEEIFGKNENEIRYLKSRTKELRDTYSQGTVDFLWEIWNSMNQEFNIPEIKNGDFIGLDPSDIPLILSKKFTLLQKFTAKRIADLIRAKKNTEDNFAQTTGEYIDPKAFEDQAKNLEKLHYQLNSAFISIDRYKENFGSKFNVVETLENEKNLLANEVEMLRNEIELMSSSLIKVDHDCKISTSEYESIKKEKDRLQKENNTWQLEIIEQNQRLQEHQNSIEKLIKLIEDKDHKIILLKHRLGKKRGIIQDSIEENFDSSSDLKTQSKFDEKSFLDSIKLSNKKRGNLNNSQIPYIINEGYPNDFPNFEDTLNSSLSSTQNPKLITRSNSPPKSRVQKKLGLIEESSNSMSLSNKKTGNIRYKNYGQNFKDKKLRKKILGQNIKNIINTRNAKNATNGLEYENLDEFETEIKHDDYVGDNAYDGDSINSYAHEKKVYSENMSTKSTSTDEFSYIKCIEYSKGFQFNGIFSDEKIQEENDKDEIYMLSYNPNQFYGLKGDTYYHTKNAVFMAYPRIPDLKDNLGFQSCFVVKK</sequence>
<feature type="coiled-coil region" evidence="1">
    <location>
        <begin position="357"/>
        <end position="447"/>
    </location>
</feature>
<reference evidence="3 4" key="1">
    <citation type="submission" date="2016-11" db="EMBL/GenBank/DDBJ databases">
        <title>The macronuclear genome of Stentor coeruleus: a giant cell with tiny introns.</title>
        <authorList>
            <person name="Slabodnick M."/>
            <person name="Ruby J.G."/>
            <person name="Reiff S.B."/>
            <person name="Swart E.C."/>
            <person name="Gosai S."/>
            <person name="Prabakaran S."/>
            <person name="Witkowska E."/>
            <person name="Larue G.E."/>
            <person name="Fisher S."/>
            <person name="Freeman R.M."/>
            <person name="Gunawardena J."/>
            <person name="Chu W."/>
            <person name="Stover N.A."/>
            <person name="Gregory B.D."/>
            <person name="Nowacki M."/>
            <person name="Derisi J."/>
            <person name="Roy S.W."/>
            <person name="Marshall W.F."/>
            <person name="Sood P."/>
        </authorList>
    </citation>
    <scope>NUCLEOTIDE SEQUENCE [LARGE SCALE GENOMIC DNA]</scope>
    <source>
        <strain evidence="3">WM001</strain>
    </source>
</reference>
<evidence type="ECO:0000313" key="3">
    <source>
        <dbReference type="EMBL" id="OMJ80858.1"/>
    </source>
</evidence>
<comment type="caution">
    <text evidence="3">The sequence shown here is derived from an EMBL/GenBank/DDBJ whole genome shotgun (WGS) entry which is preliminary data.</text>
</comment>
<keyword evidence="1" id="KW-0175">Coiled coil</keyword>
<feature type="coiled-coil region" evidence="1">
    <location>
        <begin position="175"/>
        <end position="220"/>
    </location>
</feature>
<feature type="compositionally biased region" description="Polar residues" evidence="2">
    <location>
        <begin position="528"/>
        <end position="545"/>
    </location>
</feature>
<dbReference type="Gene3D" id="1.20.5.4090">
    <property type="match status" value="1"/>
</dbReference>
<dbReference type="EMBL" id="MPUH01000405">
    <property type="protein sequence ID" value="OMJ80858.1"/>
    <property type="molecule type" value="Genomic_DNA"/>
</dbReference>
<dbReference type="OrthoDB" id="326460at2759"/>
<dbReference type="AlphaFoldDB" id="A0A1R2BVN8"/>
<evidence type="ECO:0000313" key="4">
    <source>
        <dbReference type="Proteomes" id="UP000187209"/>
    </source>
</evidence>
<evidence type="ECO:0000256" key="1">
    <source>
        <dbReference type="SAM" id="Coils"/>
    </source>
</evidence>
<evidence type="ECO:0000256" key="2">
    <source>
        <dbReference type="SAM" id="MobiDB-lite"/>
    </source>
</evidence>